<dbReference type="InterPro" id="IPR007863">
    <property type="entry name" value="Peptidase_M16_C"/>
</dbReference>
<dbReference type="Proteomes" id="UP000285138">
    <property type="component" value="Unassembled WGS sequence"/>
</dbReference>
<dbReference type="PANTHER" id="PTHR11851">
    <property type="entry name" value="METALLOPROTEASE"/>
    <property type="match status" value="1"/>
</dbReference>
<accession>A0A424Y9C0</accession>
<dbReference type="EMBL" id="QZAA01000295">
    <property type="protein sequence ID" value="RQD72803.1"/>
    <property type="molecule type" value="Genomic_DNA"/>
</dbReference>
<protein>
    <submittedName>
        <fullName evidence="2">Insulinase family protein</fullName>
    </submittedName>
</protein>
<dbReference type="Gene3D" id="3.30.830.10">
    <property type="entry name" value="Metalloenzyme, LuxS/M16 peptidase-like"/>
    <property type="match status" value="2"/>
</dbReference>
<name>A0A424Y9C0_9FIRM</name>
<evidence type="ECO:0000259" key="1">
    <source>
        <dbReference type="Pfam" id="PF05193"/>
    </source>
</evidence>
<evidence type="ECO:0000313" key="3">
    <source>
        <dbReference type="Proteomes" id="UP000285138"/>
    </source>
</evidence>
<gene>
    <name evidence="2" type="ORF">D5R97_10325</name>
</gene>
<evidence type="ECO:0000313" key="2">
    <source>
        <dbReference type="EMBL" id="RQD72803.1"/>
    </source>
</evidence>
<dbReference type="GO" id="GO:0046872">
    <property type="term" value="F:metal ion binding"/>
    <property type="evidence" value="ECO:0007669"/>
    <property type="project" value="InterPro"/>
</dbReference>
<dbReference type="InterPro" id="IPR050361">
    <property type="entry name" value="MPP/UQCRC_Complex"/>
</dbReference>
<sequence length="413" mass="47883">NGIRFHLYPTEKFKTLVFSVFLHQNLSRELAAPTALLPYVLERGTGKWPTTRELAKAMEELYGADILTDIVKRGERHVLQFMLEIVNPLFVPGEENLEEKGLEVLKEVLSNPLLEEGRFKESYVKREKELLKNRIEGLINDKVSYALERCIQEMCREEKYGVYRLGQLEDLEKINSQNLYEYYQDVLARAPMDVFVLGKIDAQEILPLIEKAFDFKREDLWEIDPTQIYREVEEPRYVEERLEVTQGKLTLGYRTNTAVTDDDFYPLLFYNGILGAFPHSKLFQNVREKASLAYYANSRLERNKGIMLIASGIEINNYDKALKIIQEQVSSLKEGDITSYELESTRVGLINQVRVSEDNPYQIINRHLGGIIGGRQESIQEIIEQLKGVTREDVVRVAEKIKLDTIYFLRNKG</sequence>
<dbReference type="AlphaFoldDB" id="A0A424Y9C0"/>
<reference evidence="2 3" key="1">
    <citation type="submission" date="2018-08" db="EMBL/GenBank/DDBJ databases">
        <title>The metabolism and importance of syntrophic acetate oxidation coupled to methane or sulfide production in haloalkaline environments.</title>
        <authorList>
            <person name="Timmers P.H.A."/>
            <person name="Vavourakis C.D."/>
            <person name="Sorokin D.Y."/>
            <person name="Sinninghe Damste J.S."/>
            <person name="Muyzer G."/>
            <person name="Stams A.J.M."/>
            <person name="Plugge C.M."/>
        </authorList>
    </citation>
    <scope>NUCLEOTIDE SEQUENCE [LARGE SCALE GENOMIC DNA]</scope>
    <source>
        <strain evidence="2">MSAO_Bac1</strain>
    </source>
</reference>
<proteinExistence type="predicted"/>
<dbReference type="NCBIfam" id="NF047422">
    <property type="entry name" value="YfmF_fam"/>
    <property type="match status" value="1"/>
</dbReference>
<organism evidence="2 3">
    <name type="scientific">Candidatus Syntrophonatronum acetioxidans</name>
    <dbReference type="NCBI Taxonomy" id="1795816"/>
    <lineage>
        <taxon>Bacteria</taxon>
        <taxon>Bacillati</taxon>
        <taxon>Bacillota</taxon>
        <taxon>Clostridia</taxon>
        <taxon>Eubacteriales</taxon>
        <taxon>Syntrophomonadaceae</taxon>
        <taxon>Candidatus Syntrophonatronum</taxon>
    </lineage>
</organism>
<feature type="non-terminal residue" evidence="2">
    <location>
        <position position="1"/>
    </location>
</feature>
<dbReference type="PANTHER" id="PTHR11851:SF186">
    <property type="entry name" value="INACTIVE METALLOPROTEASE YMFF-RELATED"/>
    <property type="match status" value="1"/>
</dbReference>
<comment type="caution">
    <text evidence="2">The sequence shown here is derived from an EMBL/GenBank/DDBJ whole genome shotgun (WGS) entry which is preliminary data.</text>
</comment>
<dbReference type="InterPro" id="IPR011249">
    <property type="entry name" value="Metalloenz_LuxS/M16"/>
</dbReference>
<dbReference type="SUPFAM" id="SSF63411">
    <property type="entry name" value="LuxS/MPP-like metallohydrolase"/>
    <property type="match status" value="2"/>
</dbReference>
<dbReference type="Pfam" id="PF05193">
    <property type="entry name" value="Peptidase_M16_C"/>
    <property type="match status" value="1"/>
</dbReference>
<feature type="domain" description="Peptidase M16 C-terminal" evidence="1">
    <location>
        <begin position="173"/>
        <end position="346"/>
    </location>
</feature>